<evidence type="ECO:0000256" key="1">
    <source>
        <dbReference type="SAM" id="MobiDB-lite"/>
    </source>
</evidence>
<comment type="caution">
    <text evidence="2">The sequence shown here is derived from an EMBL/GenBank/DDBJ whole genome shotgun (WGS) entry which is preliminary data.</text>
</comment>
<proteinExistence type="predicted"/>
<evidence type="ECO:0000313" key="3">
    <source>
        <dbReference type="Proteomes" id="UP001472677"/>
    </source>
</evidence>
<evidence type="ECO:0000313" key="2">
    <source>
        <dbReference type="EMBL" id="KAK8514977.1"/>
    </source>
</evidence>
<dbReference type="Proteomes" id="UP001472677">
    <property type="component" value="Unassembled WGS sequence"/>
</dbReference>
<protein>
    <submittedName>
        <fullName evidence="2">Uncharacterized protein</fullName>
    </submittedName>
</protein>
<reference evidence="2 3" key="1">
    <citation type="journal article" date="2024" name="G3 (Bethesda)">
        <title>Genome assembly of Hibiscus sabdariffa L. provides insights into metabolisms of medicinal natural products.</title>
        <authorList>
            <person name="Kim T."/>
        </authorList>
    </citation>
    <scope>NUCLEOTIDE SEQUENCE [LARGE SCALE GENOMIC DNA]</scope>
    <source>
        <strain evidence="2">TK-2024</strain>
        <tissue evidence="2">Old leaves</tissue>
    </source>
</reference>
<accession>A0ABR2C6R7</accession>
<dbReference type="EMBL" id="JBBPBM010000065">
    <property type="protein sequence ID" value="KAK8514977.1"/>
    <property type="molecule type" value="Genomic_DNA"/>
</dbReference>
<feature type="region of interest" description="Disordered" evidence="1">
    <location>
        <begin position="66"/>
        <end position="85"/>
    </location>
</feature>
<name>A0ABR2C6R7_9ROSI</name>
<gene>
    <name evidence="2" type="ORF">V6N12_001142</name>
</gene>
<sequence length="85" mass="9422">MEGATSLNASTLEAPELVACFSSTSSLRLPFSPSLYGHSSIIRCRCRHRAILDDPVLYTSNKTIGMEEENKNENGRNLSLLPPRR</sequence>
<organism evidence="2 3">
    <name type="scientific">Hibiscus sabdariffa</name>
    <name type="common">roselle</name>
    <dbReference type="NCBI Taxonomy" id="183260"/>
    <lineage>
        <taxon>Eukaryota</taxon>
        <taxon>Viridiplantae</taxon>
        <taxon>Streptophyta</taxon>
        <taxon>Embryophyta</taxon>
        <taxon>Tracheophyta</taxon>
        <taxon>Spermatophyta</taxon>
        <taxon>Magnoliopsida</taxon>
        <taxon>eudicotyledons</taxon>
        <taxon>Gunneridae</taxon>
        <taxon>Pentapetalae</taxon>
        <taxon>rosids</taxon>
        <taxon>malvids</taxon>
        <taxon>Malvales</taxon>
        <taxon>Malvaceae</taxon>
        <taxon>Malvoideae</taxon>
        <taxon>Hibiscus</taxon>
    </lineage>
</organism>
<keyword evidence="3" id="KW-1185">Reference proteome</keyword>